<keyword evidence="2" id="KW-0964">Secreted</keyword>
<evidence type="ECO:0000313" key="13">
    <source>
        <dbReference type="EnsemblMetazoa" id="XP_019759657.1"/>
    </source>
</evidence>
<dbReference type="GO" id="GO:0045087">
    <property type="term" value="P:innate immune response"/>
    <property type="evidence" value="ECO:0007669"/>
    <property type="project" value="UniProtKB-KW"/>
</dbReference>
<dbReference type="SUPFAM" id="SSF57095">
    <property type="entry name" value="Scorpion toxin-like"/>
    <property type="match status" value="1"/>
</dbReference>
<evidence type="ECO:0000256" key="1">
    <source>
        <dbReference type="ARBA" id="ARBA00004613"/>
    </source>
</evidence>
<dbReference type="HOGENOM" id="CLU_174272_0_0_1"/>
<dbReference type="PANTHER" id="PTHR13645:SF0">
    <property type="entry name" value="DEFENSIN"/>
    <property type="match status" value="1"/>
</dbReference>
<evidence type="ECO:0000256" key="3">
    <source>
        <dbReference type="ARBA" id="ARBA00022529"/>
    </source>
</evidence>
<feature type="domain" description="Invertebrate defensins family profile" evidence="10">
    <location>
        <begin position="40"/>
        <end position="84"/>
    </location>
</feature>
<dbReference type="InterPro" id="IPR003614">
    <property type="entry name" value="Knottins"/>
</dbReference>
<dbReference type="SMART" id="SM00505">
    <property type="entry name" value="Knot1"/>
    <property type="match status" value="1"/>
</dbReference>
<reference evidence="14 15" key="1">
    <citation type="journal article" date="2013" name="Genome Biol.">
        <title>Draft genome of the mountain pine beetle, Dendroctonus ponderosae Hopkins, a major forest pest.</title>
        <authorList>
            <person name="Keeling C.I."/>
            <person name="Yuen M.M."/>
            <person name="Liao N.Y."/>
            <person name="Docking T.R."/>
            <person name="Chan S.K."/>
            <person name="Taylor G.A."/>
            <person name="Palmquist D.L."/>
            <person name="Jackman S.D."/>
            <person name="Nguyen A."/>
            <person name="Li M."/>
            <person name="Henderson H."/>
            <person name="Janes J.K."/>
            <person name="Zhao Y."/>
            <person name="Pandoh P."/>
            <person name="Moore R."/>
            <person name="Sperling F.A."/>
            <person name="Huber D.P."/>
            <person name="Birol I."/>
            <person name="Jones S.J."/>
            <person name="Bohlmann J."/>
        </authorList>
    </citation>
    <scope>NUCLEOTIDE SEQUENCE</scope>
</reference>
<keyword evidence="6" id="KW-0211">Defensin</keyword>
<keyword evidence="14" id="KW-1185">Reference proteome</keyword>
<dbReference type="FunFam" id="3.30.30.10:FF:000005">
    <property type="entry name" value="Defensin"/>
    <property type="match status" value="1"/>
</dbReference>
<feature type="signal peptide" evidence="9">
    <location>
        <begin position="1"/>
        <end position="21"/>
    </location>
</feature>
<dbReference type="KEGG" id="dpa:109537395"/>
<dbReference type="AlphaFoldDB" id="N6THI6"/>
<evidence type="ECO:0000256" key="9">
    <source>
        <dbReference type="SAM" id="SignalP"/>
    </source>
</evidence>
<keyword evidence="5" id="KW-0391">Immunity</keyword>
<dbReference type="PANTHER" id="PTHR13645">
    <property type="entry name" value="DEFENSIN"/>
    <property type="match status" value="1"/>
</dbReference>
<evidence type="ECO:0000256" key="5">
    <source>
        <dbReference type="ARBA" id="ARBA00022859"/>
    </source>
</evidence>
<dbReference type="PROSITE" id="PS51378">
    <property type="entry name" value="INVERT_DEFENSINS"/>
    <property type="match status" value="1"/>
</dbReference>
<organism evidence="11">
    <name type="scientific">Dendroctonus ponderosae</name>
    <name type="common">Mountain pine beetle</name>
    <dbReference type="NCBI Taxonomy" id="77166"/>
    <lineage>
        <taxon>Eukaryota</taxon>
        <taxon>Metazoa</taxon>
        <taxon>Ecdysozoa</taxon>
        <taxon>Arthropoda</taxon>
        <taxon>Hexapoda</taxon>
        <taxon>Insecta</taxon>
        <taxon>Pterygota</taxon>
        <taxon>Neoptera</taxon>
        <taxon>Endopterygota</taxon>
        <taxon>Coleoptera</taxon>
        <taxon>Polyphaga</taxon>
        <taxon>Cucujiformia</taxon>
        <taxon>Curculionidae</taxon>
        <taxon>Scolytinae</taxon>
        <taxon>Dendroctonus</taxon>
    </lineage>
</organism>
<comment type="subcellular location">
    <subcellularLocation>
        <location evidence="1">Secreted</location>
    </subcellularLocation>
</comment>
<dbReference type="InterPro" id="IPR036574">
    <property type="entry name" value="Scorpion_toxin-like_sf"/>
</dbReference>
<evidence type="ECO:0000313" key="14">
    <source>
        <dbReference type="Proteomes" id="UP000019118"/>
    </source>
</evidence>
<dbReference type="GO" id="GO:0005615">
    <property type="term" value="C:extracellular space"/>
    <property type="evidence" value="ECO:0007669"/>
    <property type="project" value="TreeGrafter"/>
</dbReference>
<keyword evidence="3" id="KW-0929">Antimicrobial</keyword>
<dbReference type="Gene3D" id="3.30.30.10">
    <property type="entry name" value="Knottin, scorpion toxin-like"/>
    <property type="match status" value="1"/>
</dbReference>
<dbReference type="EnsemblMetazoa" id="XM_019904098.1">
    <property type="protein sequence ID" value="XP_019759657.1"/>
    <property type="gene ID" value="LOC109537395"/>
</dbReference>
<dbReference type="InterPro" id="IPR001542">
    <property type="entry name" value="Defensin_invertebrate/fungal"/>
</dbReference>
<gene>
    <name evidence="13" type="primary">109537395</name>
    <name evidence="12" type="ORF">D910_10500</name>
    <name evidence="11" type="ORF">YQE_06073</name>
</gene>
<evidence type="ECO:0000256" key="7">
    <source>
        <dbReference type="ARBA" id="ARBA00023022"/>
    </source>
</evidence>
<accession>N6THI6</accession>
<proteinExistence type="predicted"/>
<evidence type="ECO:0000259" key="10">
    <source>
        <dbReference type="PROSITE" id="PS51378"/>
    </source>
</evidence>
<dbReference type="Proteomes" id="UP000030742">
    <property type="component" value="Unassembled WGS sequence"/>
</dbReference>
<dbReference type="STRING" id="77166.N6THI6"/>
<evidence type="ECO:0000256" key="2">
    <source>
        <dbReference type="ARBA" id="ARBA00022525"/>
    </source>
</evidence>
<keyword evidence="7" id="KW-0044">Antibiotic</keyword>
<feature type="non-terminal residue" evidence="11">
    <location>
        <position position="1"/>
    </location>
</feature>
<feature type="chain" id="PRO_5010971756" description="Invertebrate defensins family profile domain-containing protein" evidence="9">
    <location>
        <begin position="22"/>
        <end position="84"/>
    </location>
</feature>
<evidence type="ECO:0000313" key="11">
    <source>
        <dbReference type="EMBL" id="ENN77243.1"/>
    </source>
</evidence>
<evidence type="ECO:0000256" key="8">
    <source>
        <dbReference type="ARBA" id="ARBA00023157"/>
    </source>
</evidence>
<dbReference type="GO" id="GO:0050830">
    <property type="term" value="P:defense response to Gram-positive bacterium"/>
    <property type="evidence" value="ECO:0007669"/>
    <property type="project" value="UniProtKB-ARBA"/>
</dbReference>
<evidence type="ECO:0000313" key="12">
    <source>
        <dbReference type="EMBL" id="ERL93203.1"/>
    </source>
</evidence>
<dbReference type="CDD" id="cd21806">
    <property type="entry name" value="DEFL_defensin-like"/>
    <property type="match status" value="1"/>
</dbReference>
<reference evidence="13" key="2">
    <citation type="submission" date="2024-08" db="UniProtKB">
        <authorList>
            <consortium name="EnsemblMetazoa"/>
        </authorList>
    </citation>
    <scope>IDENTIFICATION</scope>
</reference>
<keyword evidence="8" id="KW-1015">Disulfide bond</keyword>
<name>N6THI6_DENPD</name>
<dbReference type="Pfam" id="PF01097">
    <property type="entry name" value="Defensin_2"/>
    <property type="match status" value="1"/>
</dbReference>
<dbReference type="EMBL" id="KB632348">
    <property type="protein sequence ID" value="ERL93203.1"/>
    <property type="molecule type" value="Genomic_DNA"/>
</dbReference>
<dbReference type="OrthoDB" id="10038290at2759"/>
<dbReference type="OMA" id="CAVHCIG"/>
<dbReference type="Proteomes" id="UP000019118">
    <property type="component" value="Unassembled WGS sequence"/>
</dbReference>
<evidence type="ECO:0000313" key="15">
    <source>
        <dbReference type="Proteomes" id="UP000030742"/>
    </source>
</evidence>
<evidence type="ECO:0000256" key="4">
    <source>
        <dbReference type="ARBA" id="ARBA00022588"/>
    </source>
</evidence>
<keyword evidence="4" id="KW-0399">Innate immunity</keyword>
<dbReference type="EMBL" id="KB740948">
    <property type="protein sequence ID" value="ENN77243.1"/>
    <property type="molecule type" value="Genomic_DNA"/>
</dbReference>
<evidence type="ECO:0000256" key="6">
    <source>
        <dbReference type="ARBA" id="ARBA00022940"/>
    </source>
</evidence>
<keyword evidence="9" id="KW-0732">Signal</keyword>
<sequence>MNKSSLILFAIFATLVVSVYSAPVQEELEEDETGHVIVKRATCDLLSFEVAGVAVNDSACAAHCLTLKKKGGRCNANKVCVCRN</sequence>
<protein>
    <recommendedName>
        <fullName evidence="10">Invertebrate defensins family profile domain-containing protein</fullName>
    </recommendedName>
</protein>
<dbReference type="GO" id="GO:0006959">
    <property type="term" value="P:humoral immune response"/>
    <property type="evidence" value="ECO:0007669"/>
    <property type="project" value="TreeGrafter"/>
</dbReference>